<feature type="transmembrane region" description="Helical" evidence="7">
    <location>
        <begin position="21"/>
        <end position="44"/>
    </location>
</feature>
<keyword evidence="7" id="KW-1133">Transmembrane helix</keyword>
<dbReference type="PANTHER" id="PTHR30319:SF1">
    <property type="entry name" value="TRANSCRIPTIONAL REPRESSOR PAAX"/>
    <property type="match status" value="1"/>
</dbReference>
<dbReference type="Proteomes" id="UP000177871">
    <property type="component" value="Unassembled WGS sequence"/>
</dbReference>
<keyword evidence="7" id="KW-0812">Transmembrane</keyword>
<feature type="domain" description="Transcriptional repressor PaaX-like central Cas2-like" evidence="8">
    <location>
        <begin position="125"/>
        <end position="195"/>
    </location>
</feature>
<name>A0A1F6A114_9BACT</name>
<dbReference type="NCBIfam" id="TIGR01573">
    <property type="entry name" value="cas2"/>
    <property type="match status" value="1"/>
</dbReference>
<evidence type="ECO:0000256" key="4">
    <source>
        <dbReference type="ARBA" id="ARBA00022801"/>
    </source>
</evidence>
<accession>A0A1F6A114</accession>
<dbReference type="InterPro" id="IPR048846">
    <property type="entry name" value="PaaX-like_central"/>
</dbReference>
<dbReference type="GO" id="GO:0043571">
    <property type="term" value="P:maintenance of CRISPR repeat elements"/>
    <property type="evidence" value="ECO:0007669"/>
    <property type="project" value="InterPro"/>
</dbReference>
<dbReference type="PANTHER" id="PTHR30319">
    <property type="entry name" value="PHENYLACETIC ACID REGULATOR-RELATED TRANSCRIPTIONAL REPRESSOR"/>
    <property type="match status" value="1"/>
</dbReference>
<organism evidence="9 10">
    <name type="scientific">Candidatus Gottesmanbacteria bacterium RIFCSPHIGHO2_01_FULL_47_48</name>
    <dbReference type="NCBI Taxonomy" id="1798381"/>
    <lineage>
        <taxon>Bacteria</taxon>
        <taxon>Candidatus Gottesmaniibacteriota</taxon>
    </lineage>
</organism>
<evidence type="ECO:0000256" key="5">
    <source>
        <dbReference type="ARBA" id="ARBA00022842"/>
    </source>
</evidence>
<gene>
    <name evidence="9" type="ORF">A2721_00385</name>
</gene>
<evidence type="ECO:0000313" key="9">
    <source>
        <dbReference type="EMBL" id="OGG18390.1"/>
    </source>
</evidence>
<evidence type="ECO:0000256" key="1">
    <source>
        <dbReference type="ARBA" id="ARBA00022722"/>
    </source>
</evidence>
<dbReference type="AlphaFoldDB" id="A0A1F6A114"/>
<keyword evidence="2" id="KW-0479">Metal-binding</keyword>
<evidence type="ECO:0000256" key="7">
    <source>
        <dbReference type="SAM" id="Phobius"/>
    </source>
</evidence>
<evidence type="ECO:0000256" key="6">
    <source>
        <dbReference type="ARBA" id="ARBA00023118"/>
    </source>
</evidence>
<keyword evidence="3 9" id="KW-0255">Endonuclease</keyword>
<dbReference type="GO" id="GO:0004521">
    <property type="term" value="F:RNA endonuclease activity"/>
    <property type="evidence" value="ECO:0007669"/>
    <property type="project" value="InterPro"/>
</dbReference>
<keyword evidence="7" id="KW-0472">Membrane</keyword>
<evidence type="ECO:0000256" key="3">
    <source>
        <dbReference type="ARBA" id="ARBA00022759"/>
    </source>
</evidence>
<keyword evidence="5" id="KW-0460">Magnesium</keyword>
<dbReference type="InterPro" id="IPR021127">
    <property type="entry name" value="CRISPR_associated_Cas2"/>
</dbReference>
<evidence type="ECO:0000259" key="8">
    <source>
        <dbReference type="Pfam" id="PF20803"/>
    </source>
</evidence>
<dbReference type="GO" id="GO:0006351">
    <property type="term" value="P:DNA-templated transcription"/>
    <property type="evidence" value="ECO:0007669"/>
    <property type="project" value="TreeGrafter"/>
</dbReference>
<proteinExistence type="predicted"/>
<keyword evidence="1" id="KW-0540">Nuclease</keyword>
<reference evidence="9 10" key="1">
    <citation type="journal article" date="2016" name="Nat. Commun.">
        <title>Thousands of microbial genomes shed light on interconnected biogeochemical processes in an aquifer system.</title>
        <authorList>
            <person name="Anantharaman K."/>
            <person name="Brown C.T."/>
            <person name="Hug L.A."/>
            <person name="Sharon I."/>
            <person name="Castelle C.J."/>
            <person name="Probst A.J."/>
            <person name="Thomas B.C."/>
            <person name="Singh A."/>
            <person name="Wilkins M.J."/>
            <person name="Karaoz U."/>
            <person name="Brodie E.L."/>
            <person name="Williams K.H."/>
            <person name="Hubbard S.S."/>
            <person name="Banfield J.F."/>
        </authorList>
    </citation>
    <scope>NUCLEOTIDE SEQUENCE [LARGE SCALE GENOMIC DNA]</scope>
</reference>
<dbReference type="Gene3D" id="3.30.70.2650">
    <property type="match status" value="1"/>
</dbReference>
<protein>
    <submittedName>
        <fullName evidence="9">CRISPR-associated endonuclease Cas2</fullName>
    </submittedName>
</protein>
<keyword evidence="4" id="KW-0378">Hydrolase</keyword>
<keyword evidence="6" id="KW-0051">Antiviral defense</keyword>
<evidence type="ECO:0000313" key="10">
    <source>
        <dbReference type="Proteomes" id="UP000177871"/>
    </source>
</evidence>
<dbReference type="EMBL" id="MFJK01000015">
    <property type="protein sequence ID" value="OGG18390.1"/>
    <property type="molecule type" value="Genomic_DNA"/>
</dbReference>
<sequence length="210" mass="24464">MSRGRKRTVRSTELKGAVVPVVKDVLALVGAAGLIGASVVIPAVPVVVTPIIKYVKGKLDEEEEINNSKFDKARLSLLLRRLEKQRDVKLIKEADGSIVVSLTDKGRIKYFRYKLEEMPENISRRSWDGKWRMVIYDVPEKERGKRDVFRLFLNSMKFYKLQNSVYLAPYACENEMEYFRRYYELGKKVQILVVEGLEDDEAYRRYFGIR</sequence>
<comment type="caution">
    <text evidence="9">The sequence shown here is derived from an EMBL/GenBank/DDBJ whole genome shotgun (WGS) entry which is preliminary data.</text>
</comment>
<dbReference type="Pfam" id="PF20803">
    <property type="entry name" value="PaaX_M"/>
    <property type="match status" value="1"/>
</dbReference>
<evidence type="ECO:0000256" key="2">
    <source>
        <dbReference type="ARBA" id="ARBA00022723"/>
    </source>
</evidence>